<feature type="binding site" evidence="10">
    <location>
        <position position="46"/>
    </location>
    <ligand>
        <name>NAD(+)</name>
        <dbReference type="ChEBI" id="CHEBI:57540"/>
    </ligand>
</feature>
<dbReference type="EC" id="1.1.1.22" evidence="3 7"/>
<feature type="binding site" evidence="10">
    <location>
        <position position="136"/>
    </location>
    <ligand>
        <name>NAD(+)</name>
        <dbReference type="ChEBI" id="CHEBI:57540"/>
    </ligand>
</feature>
<dbReference type="InterPro" id="IPR008927">
    <property type="entry name" value="6-PGluconate_DH-like_C_sf"/>
</dbReference>
<dbReference type="InterPro" id="IPR017476">
    <property type="entry name" value="UDP-Glc/GDP-Man"/>
</dbReference>
<feature type="binding site" evidence="9">
    <location>
        <position position="343"/>
    </location>
    <ligand>
        <name>substrate</name>
    </ligand>
</feature>
<dbReference type="GO" id="GO:0003979">
    <property type="term" value="F:UDP-glucose 6-dehydrogenase activity"/>
    <property type="evidence" value="ECO:0007669"/>
    <property type="project" value="UniProtKB-EC"/>
</dbReference>
<dbReference type="Gene3D" id="3.40.50.720">
    <property type="entry name" value="NAD(P)-binding Rossmann-like Domain"/>
    <property type="match status" value="2"/>
</dbReference>
<keyword evidence="5 7" id="KW-0520">NAD</keyword>
<dbReference type="OrthoDB" id="5059218at2759"/>
<feature type="binding site" evidence="9">
    <location>
        <position position="224"/>
    </location>
    <ligand>
        <name>substrate</name>
    </ligand>
</feature>
<feature type="domain" description="UDP-glucose/GDP-mannose dehydrogenase C-terminal" evidence="11">
    <location>
        <begin position="336"/>
        <end position="489"/>
    </location>
</feature>
<keyword evidence="13" id="KW-1185">Reference proteome</keyword>
<name>A0A8J5XL02_DIALT</name>
<evidence type="ECO:0000259" key="11">
    <source>
        <dbReference type="SMART" id="SM00984"/>
    </source>
</evidence>
<evidence type="ECO:0000313" key="13">
    <source>
        <dbReference type="Proteomes" id="UP000751190"/>
    </source>
</evidence>
<dbReference type="InterPro" id="IPR036291">
    <property type="entry name" value="NAD(P)-bd_dom_sf"/>
</dbReference>
<evidence type="ECO:0000313" key="12">
    <source>
        <dbReference type="EMBL" id="KAG8464880.1"/>
    </source>
</evidence>
<dbReference type="PIRSF" id="PIRSF500134">
    <property type="entry name" value="UDPglc_DH_bac"/>
    <property type="match status" value="1"/>
</dbReference>
<sequence length="535" mass="56834">MSAPAAQTPTCIAIIGAGHVGGPTAVMIAHKCPHLKVLVTDANPRKLAAWQSDKPPVYEPGLKEVLQIVRGTNLFFTPDLPSVVRQAQLIFVAVTTPLKSAGIGAGMAPDVRFWESVARQIGAVADEPKVVIERSTVPVRTARLMAQLLRPPVSKVRHEVLSNPSFFASGTALVDLASPDVVLIGGEDTPTGRAAVAALSSVYAHWVPMRNIKTSGVWSAELAKLTANAFLAQRIASMNAISAVCEASDAEVGEVAKAIGTDSRIGSKHLQAGIGFGGACYPTHLRNLVYLCRHHDLPEVASYWQAVLDMNTWQRERFTEEIVRTLFNTVAGKKIAVLGFAYKRDTSDIRETPAKYVCARLLDEGAELSIYDPQVSRTAIEQALGAAAGWQDVVIDDRPDVPTTPVSPGTAAARLLLAGSSAAAAEAARSAANAVKLSIESDAYLACAGAHALVVLTDWDEFKTLDYSRIYGTMKRPCFVFDGRCILDAPALRRIGFSVRAIGSAAHKVAAPPPPPPASAADLKIALQVSGPLDY</sequence>
<dbReference type="Pfam" id="PF03720">
    <property type="entry name" value="UDPG_MGDP_dh_C"/>
    <property type="match status" value="2"/>
</dbReference>
<comment type="caution">
    <text evidence="12">The sequence shown here is derived from an EMBL/GenBank/DDBJ whole genome shotgun (WGS) entry which is preliminary data.</text>
</comment>
<protein>
    <recommendedName>
        <fullName evidence="3 7">UDP-glucose 6-dehydrogenase</fullName>
        <ecNumber evidence="3 7">1.1.1.22</ecNumber>
    </recommendedName>
</protein>
<accession>A0A8J5XL02</accession>
<dbReference type="InterPro" id="IPR036220">
    <property type="entry name" value="UDP-Glc/GDP-Man_DH_C_sf"/>
</dbReference>
<dbReference type="Proteomes" id="UP000751190">
    <property type="component" value="Unassembled WGS sequence"/>
</dbReference>
<dbReference type="GO" id="GO:0006024">
    <property type="term" value="P:glycosaminoglycan biosynthetic process"/>
    <property type="evidence" value="ECO:0007669"/>
    <property type="project" value="TreeGrafter"/>
</dbReference>
<dbReference type="PANTHER" id="PTHR11374">
    <property type="entry name" value="UDP-GLUCOSE DEHYDROGENASE/UDP-MANNAC DEHYDROGENASE"/>
    <property type="match status" value="1"/>
</dbReference>
<dbReference type="SMART" id="SM00984">
    <property type="entry name" value="UDPG_MGDP_dh_C"/>
    <property type="match status" value="1"/>
</dbReference>
<dbReference type="GO" id="GO:0006065">
    <property type="term" value="P:UDP-glucuronate biosynthetic process"/>
    <property type="evidence" value="ECO:0007669"/>
    <property type="project" value="UniProtKB-UniPathway"/>
</dbReference>
<feature type="binding site" evidence="10">
    <location>
        <position position="96"/>
    </location>
    <ligand>
        <name>NAD(+)</name>
        <dbReference type="ChEBI" id="CHEBI:57540"/>
    </ligand>
</feature>
<dbReference type="EMBL" id="JAGTXO010000012">
    <property type="protein sequence ID" value="KAG8464880.1"/>
    <property type="molecule type" value="Genomic_DNA"/>
</dbReference>
<dbReference type="AlphaFoldDB" id="A0A8J5XL02"/>
<evidence type="ECO:0000256" key="8">
    <source>
        <dbReference type="PIRSR" id="PIRSR500134-1"/>
    </source>
</evidence>
<keyword evidence="4 7" id="KW-0560">Oxidoreductase</keyword>
<dbReference type="PIRSF" id="PIRSF000124">
    <property type="entry name" value="UDPglc_GDPman_dh"/>
    <property type="match status" value="1"/>
</dbReference>
<dbReference type="InterPro" id="IPR028357">
    <property type="entry name" value="UDPglc_DH_bac"/>
</dbReference>
<dbReference type="Pfam" id="PF00984">
    <property type="entry name" value="UDPG_MGDP_dh"/>
    <property type="match status" value="1"/>
</dbReference>
<dbReference type="NCBIfam" id="TIGR03026">
    <property type="entry name" value="NDP-sugDHase"/>
    <property type="match status" value="1"/>
</dbReference>
<evidence type="ECO:0000256" key="2">
    <source>
        <dbReference type="ARBA" id="ARBA00006601"/>
    </source>
</evidence>
<feature type="binding site" evidence="10">
    <location>
        <position position="350"/>
    </location>
    <ligand>
        <name>NAD(+)</name>
        <dbReference type="ChEBI" id="CHEBI:57540"/>
    </ligand>
</feature>
<evidence type="ECO:0000256" key="10">
    <source>
        <dbReference type="PIRSR" id="PIRSR500134-3"/>
    </source>
</evidence>
<feature type="active site" description="Nucleophile" evidence="8">
    <location>
        <position position="280"/>
    </location>
</feature>
<dbReference type="InterPro" id="IPR001732">
    <property type="entry name" value="UDP-Glc/GDP-Man_DH_N"/>
</dbReference>
<proteinExistence type="inferred from homology"/>
<evidence type="ECO:0000256" key="9">
    <source>
        <dbReference type="PIRSR" id="PIRSR500134-2"/>
    </source>
</evidence>
<dbReference type="GO" id="GO:0005634">
    <property type="term" value="C:nucleus"/>
    <property type="evidence" value="ECO:0007669"/>
    <property type="project" value="TreeGrafter"/>
</dbReference>
<dbReference type="InterPro" id="IPR014026">
    <property type="entry name" value="UDP-Glc/GDP-Man_DH_dimer"/>
</dbReference>
<evidence type="ECO:0000256" key="6">
    <source>
        <dbReference type="ARBA" id="ARBA00047473"/>
    </source>
</evidence>
<dbReference type="UniPathway" id="UPA00038">
    <property type="reaction ID" value="UER00491"/>
</dbReference>
<dbReference type="FunFam" id="1.20.5.100:FF:000001">
    <property type="entry name" value="UDP-glucose 6-dehydrogenase"/>
    <property type="match status" value="1"/>
</dbReference>
<gene>
    <name evidence="12" type="ORF">KFE25_010248</name>
</gene>
<evidence type="ECO:0000256" key="4">
    <source>
        <dbReference type="ARBA" id="ARBA00023002"/>
    </source>
</evidence>
<comment type="pathway">
    <text evidence="1">Nucleotide-sugar biosynthesis; UDP-alpha-D-glucuronate biosynthesis; UDP-alpha-D-glucuronate from UDP-alpha-D-glucose: step 1/1.</text>
</comment>
<dbReference type="SUPFAM" id="SSF52413">
    <property type="entry name" value="UDP-glucose/GDP-mannose dehydrogenase C-terminal domain"/>
    <property type="match status" value="2"/>
</dbReference>
<dbReference type="InterPro" id="IPR028356">
    <property type="entry name" value="UDPglc_DH_euk"/>
</dbReference>
<evidence type="ECO:0000256" key="7">
    <source>
        <dbReference type="PIRNR" id="PIRNR000124"/>
    </source>
</evidence>
<dbReference type="PANTHER" id="PTHR11374:SF3">
    <property type="entry name" value="UDP-GLUCOSE 6-DEHYDROGENASE"/>
    <property type="match status" value="1"/>
</dbReference>
<reference evidence="12" key="1">
    <citation type="submission" date="2021-05" db="EMBL/GenBank/DDBJ databases">
        <title>The genome of the haptophyte Pavlova lutheri (Diacronema luteri, Pavlovales) - a model for lipid biosynthesis in eukaryotic algae.</title>
        <authorList>
            <person name="Hulatt C.J."/>
            <person name="Posewitz M.C."/>
        </authorList>
    </citation>
    <scope>NUCLEOTIDE SEQUENCE</scope>
    <source>
        <strain evidence="12">NIVA-4/92</strain>
    </source>
</reference>
<dbReference type="GO" id="GO:0051287">
    <property type="term" value="F:NAD binding"/>
    <property type="evidence" value="ECO:0007669"/>
    <property type="project" value="InterPro"/>
</dbReference>
<evidence type="ECO:0000256" key="5">
    <source>
        <dbReference type="ARBA" id="ARBA00023027"/>
    </source>
</evidence>
<dbReference type="InterPro" id="IPR014027">
    <property type="entry name" value="UDP-Glc/GDP-Man_DH_C"/>
</dbReference>
<evidence type="ECO:0000256" key="3">
    <source>
        <dbReference type="ARBA" id="ARBA00012954"/>
    </source>
</evidence>
<dbReference type="SUPFAM" id="SSF51735">
    <property type="entry name" value="NAD(P)-binding Rossmann-fold domains"/>
    <property type="match status" value="1"/>
</dbReference>
<dbReference type="SUPFAM" id="SSF48179">
    <property type="entry name" value="6-phosphogluconate dehydrogenase C-terminal domain-like"/>
    <property type="match status" value="1"/>
</dbReference>
<feature type="binding site" evidence="9">
    <location>
        <position position="277"/>
    </location>
    <ligand>
        <name>substrate</name>
    </ligand>
</feature>
<dbReference type="Pfam" id="PF03721">
    <property type="entry name" value="UDPG_MGDP_dh_N"/>
    <property type="match status" value="1"/>
</dbReference>
<dbReference type="Gene3D" id="1.20.5.100">
    <property type="entry name" value="Cytochrome c1, transmembrane anchor, C-terminal"/>
    <property type="match status" value="1"/>
</dbReference>
<organism evidence="12 13">
    <name type="scientific">Diacronema lutheri</name>
    <name type="common">Unicellular marine alga</name>
    <name type="synonym">Monochrysis lutheri</name>
    <dbReference type="NCBI Taxonomy" id="2081491"/>
    <lineage>
        <taxon>Eukaryota</taxon>
        <taxon>Haptista</taxon>
        <taxon>Haptophyta</taxon>
        <taxon>Pavlovophyceae</taxon>
        <taxon>Pavlovales</taxon>
        <taxon>Pavlovaceae</taxon>
        <taxon>Diacronema</taxon>
    </lineage>
</organism>
<feature type="binding site" evidence="10">
    <location>
        <position position="41"/>
    </location>
    <ligand>
        <name>NAD(+)</name>
        <dbReference type="ChEBI" id="CHEBI:57540"/>
    </ligand>
</feature>
<comment type="similarity">
    <text evidence="2 7">Belongs to the UDP-glucose/GDP-mannose dehydrogenase family.</text>
</comment>
<dbReference type="GO" id="GO:0000271">
    <property type="term" value="P:polysaccharide biosynthetic process"/>
    <property type="evidence" value="ECO:0007669"/>
    <property type="project" value="InterPro"/>
</dbReference>
<comment type="catalytic activity">
    <reaction evidence="6 7">
        <text>UDP-alpha-D-glucose + 2 NAD(+) + H2O = UDP-alpha-D-glucuronate + 2 NADH + 3 H(+)</text>
        <dbReference type="Rhea" id="RHEA:23596"/>
        <dbReference type="ChEBI" id="CHEBI:15377"/>
        <dbReference type="ChEBI" id="CHEBI:15378"/>
        <dbReference type="ChEBI" id="CHEBI:57540"/>
        <dbReference type="ChEBI" id="CHEBI:57945"/>
        <dbReference type="ChEBI" id="CHEBI:58052"/>
        <dbReference type="ChEBI" id="CHEBI:58885"/>
        <dbReference type="EC" id="1.1.1.22"/>
    </reaction>
</comment>
<evidence type="ECO:0000256" key="1">
    <source>
        <dbReference type="ARBA" id="ARBA00004701"/>
    </source>
</evidence>